<comment type="caution">
    <text evidence="2">The sequence shown here is derived from an EMBL/GenBank/DDBJ whole genome shotgun (WGS) entry which is preliminary data.</text>
</comment>
<evidence type="ECO:0000256" key="1">
    <source>
        <dbReference type="SAM" id="MobiDB-lite"/>
    </source>
</evidence>
<feature type="region of interest" description="Disordered" evidence="1">
    <location>
        <begin position="147"/>
        <end position="168"/>
    </location>
</feature>
<reference evidence="2 3" key="1">
    <citation type="submission" date="2018-08" db="EMBL/GenBank/DDBJ databases">
        <title>Genome and evolution of the arbuscular mycorrhizal fungus Diversispora epigaea (formerly Glomus versiforme) and its bacterial endosymbionts.</title>
        <authorList>
            <person name="Sun X."/>
            <person name="Fei Z."/>
            <person name="Harrison M."/>
        </authorList>
    </citation>
    <scope>NUCLEOTIDE SEQUENCE [LARGE SCALE GENOMIC DNA]</scope>
    <source>
        <strain evidence="2 3">IT104</strain>
    </source>
</reference>
<name>A0A397I9M4_9GLOM</name>
<organism evidence="2 3">
    <name type="scientific">Diversispora epigaea</name>
    <dbReference type="NCBI Taxonomy" id="1348612"/>
    <lineage>
        <taxon>Eukaryota</taxon>
        <taxon>Fungi</taxon>
        <taxon>Fungi incertae sedis</taxon>
        <taxon>Mucoromycota</taxon>
        <taxon>Glomeromycotina</taxon>
        <taxon>Glomeromycetes</taxon>
        <taxon>Diversisporales</taxon>
        <taxon>Diversisporaceae</taxon>
        <taxon>Diversispora</taxon>
    </lineage>
</organism>
<evidence type="ECO:0000313" key="3">
    <source>
        <dbReference type="Proteomes" id="UP000266861"/>
    </source>
</evidence>
<dbReference type="Proteomes" id="UP000266861">
    <property type="component" value="Unassembled WGS sequence"/>
</dbReference>
<accession>A0A397I9M4</accession>
<dbReference type="AlphaFoldDB" id="A0A397I9M4"/>
<sequence>MTMAIKDPTKKGIIIKINLSGKKKEQRPVSMIVKIKISNKIKKIIVTLLKLSFAYKNKGGKIVKINVKSVVKIIMATIFLDSSLEISHVIIIVAIIAQSKTDTIIVNLLRPSIAYENKGGKIKDRRTAKTQVTFVVIDTSFVHKDTKDTRDTRDTKDTRETRSKDKRN</sequence>
<dbReference type="OrthoDB" id="10505571at2759"/>
<dbReference type="EMBL" id="PQFF01000224">
    <property type="protein sequence ID" value="RHZ72501.1"/>
    <property type="molecule type" value="Genomic_DNA"/>
</dbReference>
<evidence type="ECO:0000313" key="2">
    <source>
        <dbReference type="EMBL" id="RHZ72501.1"/>
    </source>
</evidence>
<gene>
    <name evidence="2" type="ORF">Glove_242g69</name>
</gene>
<proteinExistence type="predicted"/>
<keyword evidence="3" id="KW-1185">Reference proteome</keyword>
<protein>
    <submittedName>
        <fullName evidence="2">Uncharacterized protein</fullName>
    </submittedName>
</protein>